<keyword evidence="2" id="KW-0012">Acyltransferase</keyword>
<dbReference type="GO" id="GO:0016746">
    <property type="term" value="F:acyltransferase activity"/>
    <property type="evidence" value="ECO:0007669"/>
    <property type="project" value="UniProtKB-KW"/>
</dbReference>
<dbReference type="SUPFAM" id="SSF55729">
    <property type="entry name" value="Acyl-CoA N-acyltransferases (Nat)"/>
    <property type="match status" value="1"/>
</dbReference>
<protein>
    <submittedName>
        <fullName evidence="2">GNAT family N-acetyltransferase</fullName>
        <ecNumber evidence="2">2.3.1.-</ecNumber>
    </submittedName>
</protein>
<keyword evidence="2" id="KW-0808">Transferase</keyword>
<gene>
    <name evidence="2" type="ORF">PZA18_09095</name>
</gene>
<proteinExistence type="predicted"/>
<dbReference type="InterPro" id="IPR038740">
    <property type="entry name" value="BioF2-like_GNAT_dom"/>
</dbReference>
<reference evidence="2" key="1">
    <citation type="submission" date="2023-03" db="EMBL/GenBank/DDBJ databases">
        <title>Chitinimonas shenzhenensis gen. nov., sp. nov., a novel member of family Burkholderiaceae isolated from activated sludge collected in Shen Zhen, China.</title>
        <authorList>
            <person name="Wang X."/>
        </authorList>
    </citation>
    <scope>NUCLEOTIDE SEQUENCE</scope>
    <source>
        <strain evidence="2">DQS-5</strain>
    </source>
</reference>
<evidence type="ECO:0000259" key="1">
    <source>
        <dbReference type="Pfam" id="PF13480"/>
    </source>
</evidence>
<comment type="caution">
    <text evidence="2">The sequence shown here is derived from an EMBL/GenBank/DDBJ whole genome shotgun (WGS) entry which is preliminary data.</text>
</comment>
<dbReference type="Pfam" id="PF13480">
    <property type="entry name" value="Acetyltransf_6"/>
    <property type="match status" value="1"/>
</dbReference>
<dbReference type="InterPro" id="IPR016181">
    <property type="entry name" value="Acyl_CoA_acyltransferase"/>
</dbReference>
<dbReference type="EC" id="2.3.1.-" evidence="2"/>
<sequence>MKLIPTKLKNRLRARKQLRSATDYHFAISSRIQLLDLARWRAVVGEQSFFFSPEYLAMLEAAGPEGLEPRYALIADDERPLAVVCMQIVRVSLAQLGDHHGDNPGLKSKVAQRVLVGGNLLSYGMHAVCFAEGADRTALWPAVAEVLYRVRREEKLSGQTNLVVIKDFGEAEKQEAAALAGLSYTAIETEPNMVLTLPDHISTHADYLASLTSKYRSSIKQQVMKPFEAAGYTLEVLDDVASAADTLQALYLAVHENASLRPFTLDASYWPALKATAGPQVTFHIARKEGGIDGFVATLRDGPVGYVYHIGFNRDVANQGVPLYLRLLHAALAQAIDYGCRRISFGRTALEPKARLGCQPEPTHVWLRHRQPLLNQVMRPLLRRIQHEEAPEYQPFKKTSGQVE</sequence>
<dbReference type="Gene3D" id="3.40.630.30">
    <property type="match status" value="1"/>
</dbReference>
<dbReference type="RefSeq" id="WP_284100512.1">
    <property type="nucleotide sequence ID" value="NZ_JARRAF010000008.1"/>
</dbReference>
<accession>A0ABT7DVW5</accession>
<evidence type="ECO:0000313" key="3">
    <source>
        <dbReference type="Proteomes" id="UP001172778"/>
    </source>
</evidence>
<evidence type="ECO:0000313" key="2">
    <source>
        <dbReference type="EMBL" id="MDK2124202.1"/>
    </source>
</evidence>
<name>A0ABT7DVW5_9NEIS</name>
<keyword evidence="3" id="KW-1185">Reference proteome</keyword>
<organism evidence="2 3">
    <name type="scientific">Parachitinimonas caeni</name>
    <dbReference type="NCBI Taxonomy" id="3031301"/>
    <lineage>
        <taxon>Bacteria</taxon>
        <taxon>Pseudomonadati</taxon>
        <taxon>Pseudomonadota</taxon>
        <taxon>Betaproteobacteria</taxon>
        <taxon>Neisseriales</taxon>
        <taxon>Chitinibacteraceae</taxon>
        <taxon>Parachitinimonas</taxon>
    </lineage>
</organism>
<dbReference type="Proteomes" id="UP001172778">
    <property type="component" value="Unassembled WGS sequence"/>
</dbReference>
<feature type="domain" description="BioF2-like acetyltransferase" evidence="1">
    <location>
        <begin position="213"/>
        <end position="349"/>
    </location>
</feature>
<dbReference type="EMBL" id="JARRAF010000008">
    <property type="protein sequence ID" value="MDK2124202.1"/>
    <property type="molecule type" value="Genomic_DNA"/>
</dbReference>